<dbReference type="SUPFAM" id="SSF103247">
    <property type="entry name" value="TT1751-like"/>
    <property type="match status" value="1"/>
</dbReference>
<gene>
    <name evidence="2" type="ORF">ARMOST_05230</name>
</gene>
<accession>A0A284QZK9</accession>
<dbReference type="OrthoDB" id="5190258at2759"/>
<dbReference type="OMA" id="TMLRHDV"/>
<protein>
    <recommendedName>
        <fullName evidence="1">DUF302 domain-containing protein</fullName>
    </recommendedName>
</protein>
<feature type="domain" description="DUF302" evidence="1">
    <location>
        <begin position="73"/>
        <end position="133"/>
    </location>
</feature>
<keyword evidence="3" id="KW-1185">Reference proteome</keyword>
<evidence type="ECO:0000313" key="3">
    <source>
        <dbReference type="Proteomes" id="UP000219338"/>
    </source>
</evidence>
<dbReference type="Gene3D" id="3.30.310.70">
    <property type="entry name" value="TT1751-like domain"/>
    <property type="match status" value="1"/>
</dbReference>
<evidence type="ECO:0000259" key="1">
    <source>
        <dbReference type="Pfam" id="PF03625"/>
    </source>
</evidence>
<reference evidence="3" key="1">
    <citation type="journal article" date="2017" name="Nat. Ecol. Evol.">
        <title>Genome expansion and lineage-specific genetic innovations in the forest pathogenic fungi Armillaria.</title>
        <authorList>
            <person name="Sipos G."/>
            <person name="Prasanna A.N."/>
            <person name="Walter M.C."/>
            <person name="O'Connor E."/>
            <person name="Balint B."/>
            <person name="Krizsan K."/>
            <person name="Kiss B."/>
            <person name="Hess J."/>
            <person name="Varga T."/>
            <person name="Slot J."/>
            <person name="Riley R."/>
            <person name="Boka B."/>
            <person name="Rigling D."/>
            <person name="Barry K."/>
            <person name="Lee J."/>
            <person name="Mihaltcheva S."/>
            <person name="LaButti K."/>
            <person name="Lipzen A."/>
            <person name="Waldron R."/>
            <person name="Moloney N.M."/>
            <person name="Sperisen C."/>
            <person name="Kredics L."/>
            <person name="Vagvoelgyi C."/>
            <person name="Patrignani A."/>
            <person name="Fitzpatrick D."/>
            <person name="Nagy I."/>
            <person name="Doyle S."/>
            <person name="Anderson J.B."/>
            <person name="Grigoriev I.V."/>
            <person name="Gueldener U."/>
            <person name="Muensterkoetter M."/>
            <person name="Nagy L.G."/>
        </authorList>
    </citation>
    <scope>NUCLEOTIDE SEQUENCE [LARGE SCALE GENOMIC DNA]</scope>
    <source>
        <strain evidence="3">C18/9</strain>
    </source>
</reference>
<dbReference type="AlphaFoldDB" id="A0A284QZK9"/>
<dbReference type="Proteomes" id="UP000219338">
    <property type="component" value="Unassembled WGS sequence"/>
</dbReference>
<sequence>MSKTITSFTAQLVTFTTPLPVSDVLRRLDEEVHREQSAGLIPFLRSGVTKEAFEEGLKKMANGNDFLFFFQLNHSVWMKTYDENVPTATVYTIGNPVIAETMMRHDLRASLNIPPRLLILEKADGSGTDIVYHLPSSVMALGDNTALKAAAQILDDKVERLLTKVTEL</sequence>
<dbReference type="InterPro" id="IPR005180">
    <property type="entry name" value="DUF302"/>
</dbReference>
<evidence type="ECO:0000313" key="2">
    <source>
        <dbReference type="EMBL" id="SJL01906.1"/>
    </source>
</evidence>
<dbReference type="Pfam" id="PF03625">
    <property type="entry name" value="DUF302"/>
    <property type="match status" value="1"/>
</dbReference>
<proteinExistence type="predicted"/>
<dbReference type="CDD" id="cd14797">
    <property type="entry name" value="DUF302"/>
    <property type="match status" value="1"/>
</dbReference>
<name>A0A284QZK9_ARMOS</name>
<dbReference type="InterPro" id="IPR035923">
    <property type="entry name" value="TT1751-like_sf"/>
</dbReference>
<dbReference type="EMBL" id="FUEG01000003">
    <property type="protein sequence ID" value="SJL01906.1"/>
    <property type="molecule type" value="Genomic_DNA"/>
</dbReference>
<organism evidence="2 3">
    <name type="scientific">Armillaria ostoyae</name>
    <name type="common">Armillaria root rot fungus</name>
    <dbReference type="NCBI Taxonomy" id="47428"/>
    <lineage>
        <taxon>Eukaryota</taxon>
        <taxon>Fungi</taxon>
        <taxon>Dikarya</taxon>
        <taxon>Basidiomycota</taxon>
        <taxon>Agaricomycotina</taxon>
        <taxon>Agaricomycetes</taxon>
        <taxon>Agaricomycetidae</taxon>
        <taxon>Agaricales</taxon>
        <taxon>Marasmiineae</taxon>
        <taxon>Physalacriaceae</taxon>
        <taxon>Armillaria</taxon>
    </lineage>
</organism>